<dbReference type="PANTHER" id="PTHR34136:SF1">
    <property type="entry name" value="UDP-N-ACETYL-D-MANNOSAMINURONIC ACID TRANSFERASE"/>
    <property type="match status" value="1"/>
</dbReference>
<accession>A0A318RS02</accession>
<dbReference type="Proteomes" id="UP000247591">
    <property type="component" value="Unassembled WGS sequence"/>
</dbReference>
<dbReference type="Pfam" id="PF03808">
    <property type="entry name" value="Glyco_tran_WecG"/>
    <property type="match status" value="1"/>
</dbReference>
<organism evidence="3 4">
    <name type="scientific">Williamsia limnetica</name>
    <dbReference type="NCBI Taxonomy" id="882452"/>
    <lineage>
        <taxon>Bacteria</taxon>
        <taxon>Bacillati</taxon>
        <taxon>Actinomycetota</taxon>
        <taxon>Actinomycetes</taxon>
        <taxon>Mycobacteriales</taxon>
        <taxon>Nocardiaceae</taxon>
        <taxon>Williamsia</taxon>
    </lineage>
</organism>
<dbReference type="NCBIfam" id="TIGR00696">
    <property type="entry name" value="wecG_tagA_cpsF"/>
    <property type="match status" value="1"/>
</dbReference>
<dbReference type="PANTHER" id="PTHR34136">
    <property type="match status" value="1"/>
</dbReference>
<dbReference type="CDD" id="cd06533">
    <property type="entry name" value="Glyco_transf_WecG_TagA"/>
    <property type="match status" value="1"/>
</dbReference>
<gene>
    <name evidence="3" type="ORF">DFR67_102336</name>
</gene>
<dbReference type="RefSeq" id="WP_281268309.1">
    <property type="nucleotide sequence ID" value="NZ_QJSP01000002.1"/>
</dbReference>
<protein>
    <submittedName>
        <fullName evidence="3">N-acetylglucosaminyldiphosphoundecaprenol N-acetyl-beta-D-mannosaminyltransferase</fullName>
    </submittedName>
</protein>
<dbReference type="AlphaFoldDB" id="A0A318RS02"/>
<evidence type="ECO:0000313" key="3">
    <source>
        <dbReference type="EMBL" id="PYE20198.1"/>
    </source>
</evidence>
<dbReference type="EMBL" id="QJSP01000002">
    <property type="protein sequence ID" value="PYE20198.1"/>
    <property type="molecule type" value="Genomic_DNA"/>
</dbReference>
<evidence type="ECO:0000313" key="4">
    <source>
        <dbReference type="Proteomes" id="UP000247591"/>
    </source>
</evidence>
<sequence>MSSAVSTVLDAGARGESIPVRLSNAYCVALASADQDYRALLNAGGINFPDGTPVVWVMRAKLRKGYGALRAGRVRGPTFFTEVLRATPAAGLSNYFLGTTSTTLEKLERALTVKIPELRIAGKHAPAFGPLNEDFYDRACEEILQSGADLVWVALGTPKQDFVATELARRTGVPCIGVGAAFDFVAGTVREAPVWVQSTGLEWLYRLCSEPRRLWRRYLFGNFRFLYSVLAESRN</sequence>
<evidence type="ECO:0000256" key="1">
    <source>
        <dbReference type="ARBA" id="ARBA00022676"/>
    </source>
</evidence>
<dbReference type="InterPro" id="IPR004629">
    <property type="entry name" value="WecG_TagA_CpsF"/>
</dbReference>
<name>A0A318RS02_WILLI</name>
<dbReference type="GO" id="GO:0016758">
    <property type="term" value="F:hexosyltransferase activity"/>
    <property type="evidence" value="ECO:0007669"/>
    <property type="project" value="TreeGrafter"/>
</dbReference>
<keyword evidence="2 3" id="KW-0808">Transferase</keyword>
<evidence type="ECO:0000256" key="2">
    <source>
        <dbReference type="ARBA" id="ARBA00022679"/>
    </source>
</evidence>
<proteinExistence type="predicted"/>
<keyword evidence="4" id="KW-1185">Reference proteome</keyword>
<keyword evidence="1" id="KW-0328">Glycosyltransferase</keyword>
<reference evidence="3 4" key="1">
    <citation type="submission" date="2018-06" db="EMBL/GenBank/DDBJ databases">
        <title>Genomic Encyclopedia of Type Strains, Phase IV (KMG-IV): sequencing the most valuable type-strain genomes for metagenomic binning, comparative biology and taxonomic classification.</title>
        <authorList>
            <person name="Goeker M."/>
        </authorList>
    </citation>
    <scope>NUCLEOTIDE SEQUENCE [LARGE SCALE GENOMIC DNA]</scope>
    <source>
        <strain evidence="3 4">DSM 45521</strain>
    </source>
</reference>
<comment type="caution">
    <text evidence="3">The sequence shown here is derived from an EMBL/GenBank/DDBJ whole genome shotgun (WGS) entry which is preliminary data.</text>
</comment>